<comment type="subcellular location">
    <subcellularLocation>
        <location evidence="1">Membrane</location>
        <topology evidence="1">Multi-pass membrane protein</topology>
    </subcellularLocation>
</comment>
<dbReference type="InterPro" id="IPR007300">
    <property type="entry name" value="CidB/LrgB"/>
</dbReference>
<reference evidence="6 7" key="1">
    <citation type="submission" date="2017-02" db="EMBL/GenBank/DDBJ databases">
        <authorList>
            <person name="Peterson S.W."/>
        </authorList>
    </citation>
    <scope>NUCLEOTIDE SEQUENCE [LARGE SCALE GENOMIC DNA]</scope>
    <source>
        <strain evidence="6">C6</strain>
    </source>
</reference>
<sequence>MHIHFVALICFIGTVLAYLWGKKFYQKHPYVLLSPAVFTPCLIILCLVFFNIKYDNYMYYSKWLVWMLGPATVAFAIPIYEYRKVIQQHAFSIALGIIVGMLVGVVSSFYLARLFHFDAVTSYSLMSRSISTPFAMEVTQAVGGSVELVILFTVITGIVGGLLANTVLLVLKLDSKFAQGASLGSAAHGFGTSTAFRRHKEEGVAACLSMVLAGIFMVLFGPSLIHAVVYLLG</sequence>
<dbReference type="EMBL" id="FUUY01000006">
    <property type="protein sequence ID" value="SJX22523.1"/>
    <property type="molecule type" value="Genomic_DNA"/>
</dbReference>
<evidence type="ECO:0000256" key="3">
    <source>
        <dbReference type="ARBA" id="ARBA00022989"/>
    </source>
</evidence>
<dbReference type="GO" id="GO:0016020">
    <property type="term" value="C:membrane"/>
    <property type="evidence" value="ECO:0007669"/>
    <property type="project" value="UniProtKB-SubCell"/>
</dbReference>
<dbReference type="PANTHER" id="PTHR30249">
    <property type="entry name" value="PUTATIVE SEROTONIN TRANSPORTER"/>
    <property type="match status" value="1"/>
</dbReference>
<keyword evidence="3 5" id="KW-1133">Transmembrane helix</keyword>
<dbReference type="PANTHER" id="PTHR30249:SF16">
    <property type="entry name" value="INNER MEMBRANE PROTEIN"/>
    <property type="match status" value="1"/>
</dbReference>
<protein>
    <submittedName>
        <fullName evidence="6">Holin-like protein CidB</fullName>
    </submittedName>
</protein>
<evidence type="ECO:0000256" key="2">
    <source>
        <dbReference type="ARBA" id="ARBA00022692"/>
    </source>
</evidence>
<dbReference type="AlphaFoldDB" id="A0A1R7QE28"/>
<feature type="transmembrane region" description="Helical" evidence="5">
    <location>
        <begin position="6"/>
        <end position="21"/>
    </location>
</feature>
<evidence type="ECO:0000313" key="6">
    <source>
        <dbReference type="EMBL" id="SJX22523.1"/>
    </source>
</evidence>
<feature type="transmembrane region" description="Helical" evidence="5">
    <location>
        <begin position="204"/>
        <end position="232"/>
    </location>
</feature>
<evidence type="ECO:0000256" key="4">
    <source>
        <dbReference type="ARBA" id="ARBA00023136"/>
    </source>
</evidence>
<feature type="transmembrane region" description="Helical" evidence="5">
    <location>
        <begin position="148"/>
        <end position="171"/>
    </location>
</feature>
<dbReference type="Proteomes" id="UP000196240">
    <property type="component" value="Unassembled WGS sequence"/>
</dbReference>
<evidence type="ECO:0000256" key="5">
    <source>
        <dbReference type="SAM" id="Phobius"/>
    </source>
</evidence>
<organism evidence="6 7">
    <name type="scientific">Acinetobacter johnsonii</name>
    <dbReference type="NCBI Taxonomy" id="40214"/>
    <lineage>
        <taxon>Bacteria</taxon>
        <taxon>Pseudomonadati</taxon>
        <taxon>Pseudomonadota</taxon>
        <taxon>Gammaproteobacteria</taxon>
        <taxon>Moraxellales</taxon>
        <taxon>Moraxellaceae</taxon>
        <taxon>Acinetobacter</taxon>
    </lineage>
</organism>
<evidence type="ECO:0000313" key="7">
    <source>
        <dbReference type="Proteomes" id="UP000196240"/>
    </source>
</evidence>
<name>A0A1R7QE28_ACIJO</name>
<gene>
    <name evidence="6" type="primary">cidB_2</name>
    <name evidence="6" type="ORF">ACNJC6_02166</name>
</gene>
<feature type="transmembrane region" description="Helical" evidence="5">
    <location>
        <begin position="63"/>
        <end position="80"/>
    </location>
</feature>
<evidence type="ECO:0000256" key="1">
    <source>
        <dbReference type="ARBA" id="ARBA00004141"/>
    </source>
</evidence>
<accession>A0A1R7QE28</accession>
<keyword evidence="2 5" id="KW-0812">Transmembrane</keyword>
<dbReference type="Pfam" id="PF04172">
    <property type="entry name" value="LrgB"/>
    <property type="match status" value="1"/>
</dbReference>
<proteinExistence type="predicted"/>
<keyword evidence="4 5" id="KW-0472">Membrane</keyword>
<dbReference type="RefSeq" id="WP_087013092.1">
    <property type="nucleotide sequence ID" value="NZ_FUUY01000006.1"/>
</dbReference>
<feature type="transmembrane region" description="Helical" evidence="5">
    <location>
        <begin position="30"/>
        <end position="51"/>
    </location>
</feature>
<feature type="transmembrane region" description="Helical" evidence="5">
    <location>
        <begin position="92"/>
        <end position="112"/>
    </location>
</feature>